<keyword evidence="7" id="KW-1185">Reference proteome</keyword>
<dbReference type="GO" id="GO:0046872">
    <property type="term" value="F:metal ion binding"/>
    <property type="evidence" value="ECO:0007669"/>
    <property type="project" value="InterPro"/>
</dbReference>
<dbReference type="SUPFAM" id="SSF52440">
    <property type="entry name" value="PreATP-grasp domain"/>
    <property type="match status" value="1"/>
</dbReference>
<evidence type="ECO:0000259" key="5">
    <source>
        <dbReference type="PROSITE" id="PS50975"/>
    </source>
</evidence>
<organism evidence="6 7">
    <name type="scientific">Spirochaeta africana (strain ATCC 700263 / DSM 8902 / Z-7692)</name>
    <dbReference type="NCBI Taxonomy" id="889378"/>
    <lineage>
        <taxon>Bacteria</taxon>
        <taxon>Pseudomonadati</taxon>
        <taxon>Spirochaetota</taxon>
        <taxon>Spirochaetia</taxon>
        <taxon>Spirochaetales</taxon>
        <taxon>Spirochaetaceae</taxon>
        <taxon>Spirochaeta</taxon>
    </lineage>
</organism>
<keyword evidence="3 4" id="KW-0067">ATP-binding</keyword>
<dbReference type="OrthoDB" id="9803907at2"/>
<dbReference type="PANTHER" id="PTHR43585">
    <property type="entry name" value="FUMIPYRROLE BIOSYNTHESIS PROTEIN C"/>
    <property type="match status" value="1"/>
</dbReference>
<dbReference type="Pfam" id="PF18603">
    <property type="entry name" value="LAL_C2"/>
    <property type="match status" value="1"/>
</dbReference>
<dbReference type="HOGENOM" id="CLU_029016_5_0_12"/>
<dbReference type="STRING" id="889378.Spiaf_1675"/>
<evidence type="ECO:0000256" key="3">
    <source>
        <dbReference type="ARBA" id="ARBA00022840"/>
    </source>
</evidence>
<feature type="domain" description="ATP-grasp" evidence="5">
    <location>
        <begin position="139"/>
        <end position="348"/>
    </location>
</feature>
<evidence type="ECO:0000313" key="6">
    <source>
        <dbReference type="EMBL" id="AFG37732.1"/>
    </source>
</evidence>
<evidence type="ECO:0000313" key="7">
    <source>
        <dbReference type="Proteomes" id="UP000007383"/>
    </source>
</evidence>
<dbReference type="AlphaFoldDB" id="H9UJN9"/>
<dbReference type="EMBL" id="CP003282">
    <property type="protein sequence ID" value="AFG37732.1"/>
    <property type="molecule type" value="Genomic_DNA"/>
</dbReference>
<dbReference type="InterPro" id="IPR052032">
    <property type="entry name" value="ATP-dep_AA_Ligase"/>
</dbReference>
<dbReference type="RefSeq" id="WP_014455715.1">
    <property type="nucleotide sequence ID" value="NC_017098.1"/>
</dbReference>
<protein>
    <submittedName>
        <fullName evidence="6">Biotin carboxylase</fullName>
    </submittedName>
</protein>
<dbReference type="Pfam" id="PF18130">
    <property type="entry name" value="ATPgrasp_N"/>
    <property type="match status" value="1"/>
</dbReference>
<dbReference type="GO" id="GO:0016874">
    <property type="term" value="F:ligase activity"/>
    <property type="evidence" value="ECO:0007669"/>
    <property type="project" value="UniProtKB-KW"/>
</dbReference>
<dbReference type="PROSITE" id="PS50975">
    <property type="entry name" value="ATP_GRASP"/>
    <property type="match status" value="1"/>
</dbReference>
<dbReference type="InterPro" id="IPR040570">
    <property type="entry name" value="LAL_C2"/>
</dbReference>
<sequence>MSTVTHSPFPAYMHPPALDPAVIDCLQPQLQHKHLLVLGGGIMQLPLINIAQVLGIKVTVVDGSLTAPGAAVADAFLHVDLKDAEAIANTAAAAGTIFHGVCTVGTDFSTSVAHAARRLGLPGLPAATAENARYKDCMRSALQKAGLPTPEFMVVEAAQADDGADPAAGWRIFPAVVKPVDNMGARGVQIVRTTGELHHALGNARANSHSGRCIIEGFIPGPEYSIDAVWMQGRLVEFGIAARHIFFDPFRVELGHSFPAGIDDKRRQQLMQGLEDASRALGITWGAIKGDVFWDGSRAVVGELAARLSGGFMSGWSYPLHSGISAIVPMICSCVGLELTPAVQRLLAKPRWSRPVAERACIVPPGVVRHVSGIEQAATVPGVAHIWLAARPGSAVSSLCDNLGKCANVIAVDDNCMHIHTSSDAPADRNVAHEAETASPAGAAATAAREAVELLQIELEPGNPDTVAFLLEPEPQAPLLFQLPQYRECQLDDFSGISMPLPLYAQDLAADAGLDWLGRRVHDHVQVLQQRGLVVLHRETEPCRCGDASRIALLRSLSRGGVRGVLALVESFQQVLENADRSKSEDRK</sequence>
<reference evidence="7" key="1">
    <citation type="journal article" date="2013" name="Stand. Genomic Sci.">
        <title>Complete genome sequence of the halophilic bacterium Spirochaeta africana type strain (Z-7692(T)) from the alkaline Lake Magadi in the East African Rift.</title>
        <authorList>
            <person name="Liolos K."/>
            <person name="Abt B."/>
            <person name="Scheuner C."/>
            <person name="Teshima H."/>
            <person name="Held B."/>
            <person name="Lapidus A."/>
            <person name="Nolan M."/>
            <person name="Lucas S."/>
            <person name="Deshpande S."/>
            <person name="Cheng J.F."/>
            <person name="Tapia R."/>
            <person name="Goodwin L.A."/>
            <person name="Pitluck S."/>
            <person name="Pagani I."/>
            <person name="Ivanova N."/>
            <person name="Mavromatis K."/>
            <person name="Mikhailova N."/>
            <person name="Huntemann M."/>
            <person name="Pati A."/>
            <person name="Chen A."/>
            <person name="Palaniappan K."/>
            <person name="Land M."/>
            <person name="Rohde M."/>
            <person name="Tindall B.J."/>
            <person name="Detter J.C."/>
            <person name="Goker M."/>
            <person name="Bristow J."/>
            <person name="Eisen J.A."/>
            <person name="Markowitz V."/>
            <person name="Hugenholtz P."/>
            <person name="Woyke T."/>
            <person name="Klenk H.P."/>
            <person name="Kyrpides N.C."/>
        </authorList>
    </citation>
    <scope>NUCLEOTIDE SEQUENCE</scope>
    <source>
        <strain evidence="7">ATCC 700263 / DSM 8902 / Z-7692</strain>
    </source>
</reference>
<evidence type="ECO:0000256" key="1">
    <source>
        <dbReference type="ARBA" id="ARBA00022598"/>
    </source>
</evidence>
<dbReference type="InterPro" id="IPR041472">
    <property type="entry name" value="BL00235/CARNS1_N"/>
</dbReference>
<dbReference type="KEGG" id="sfc:Spiaf_1675"/>
<accession>H9UJN9</accession>
<dbReference type="GO" id="GO:0005524">
    <property type="term" value="F:ATP binding"/>
    <property type="evidence" value="ECO:0007669"/>
    <property type="project" value="UniProtKB-UniRule"/>
</dbReference>
<dbReference type="PANTHER" id="PTHR43585:SF2">
    <property type="entry name" value="ATP-GRASP ENZYME FSQD"/>
    <property type="match status" value="1"/>
</dbReference>
<dbReference type="Gene3D" id="3.30.1490.20">
    <property type="entry name" value="ATP-grasp fold, A domain"/>
    <property type="match status" value="1"/>
</dbReference>
<keyword evidence="2 4" id="KW-0547">Nucleotide-binding</keyword>
<name>H9UJN9_SPIAZ</name>
<dbReference type="Proteomes" id="UP000007383">
    <property type="component" value="Chromosome"/>
</dbReference>
<proteinExistence type="predicted"/>
<dbReference type="InterPro" id="IPR011761">
    <property type="entry name" value="ATP-grasp"/>
</dbReference>
<dbReference type="InterPro" id="IPR016185">
    <property type="entry name" value="PreATP-grasp_dom_sf"/>
</dbReference>
<dbReference type="Gene3D" id="3.40.50.20">
    <property type="match status" value="1"/>
</dbReference>
<gene>
    <name evidence="6" type="ordered locus">Spiaf_1675</name>
</gene>
<dbReference type="InterPro" id="IPR013815">
    <property type="entry name" value="ATP_grasp_subdomain_1"/>
</dbReference>
<evidence type="ECO:0000256" key="4">
    <source>
        <dbReference type="PROSITE-ProRule" id="PRU00409"/>
    </source>
</evidence>
<dbReference type="eggNOG" id="COG1181">
    <property type="taxonomic scope" value="Bacteria"/>
</dbReference>
<keyword evidence="1" id="KW-0436">Ligase</keyword>
<dbReference type="Pfam" id="PF13535">
    <property type="entry name" value="ATP-grasp_4"/>
    <property type="match status" value="1"/>
</dbReference>
<dbReference type="SUPFAM" id="SSF56059">
    <property type="entry name" value="Glutathione synthetase ATP-binding domain-like"/>
    <property type="match status" value="1"/>
</dbReference>
<dbReference type="Gene3D" id="3.30.470.20">
    <property type="entry name" value="ATP-grasp fold, B domain"/>
    <property type="match status" value="1"/>
</dbReference>
<evidence type="ECO:0000256" key="2">
    <source>
        <dbReference type="ARBA" id="ARBA00022741"/>
    </source>
</evidence>
<dbReference type="PATRIC" id="fig|889378.3.peg.1661"/>